<keyword evidence="1" id="KW-1015">Disulfide bond</keyword>
<dbReference type="KEGG" id="atr:18429725"/>
<feature type="signal peptide" evidence="3">
    <location>
        <begin position="1"/>
        <end position="20"/>
    </location>
</feature>
<name>W1P3V8_AMBTC</name>
<keyword evidence="2" id="KW-0325">Glycoprotein</keyword>
<dbReference type="eggNOG" id="ENOG502S1H3">
    <property type="taxonomic scope" value="Eukaryota"/>
</dbReference>
<evidence type="ECO:0000256" key="1">
    <source>
        <dbReference type="ARBA" id="ARBA00023157"/>
    </source>
</evidence>
<dbReference type="GO" id="GO:0009055">
    <property type="term" value="F:electron transfer activity"/>
    <property type="evidence" value="ECO:0007669"/>
    <property type="project" value="InterPro"/>
</dbReference>
<dbReference type="CDD" id="cd04216">
    <property type="entry name" value="Phytocyanin"/>
    <property type="match status" value="1"/>
</dbReference>
<proteinExistence type="predicted"/>
<dbReference type="InterPro" id="IPR008972">
    <property type="entry name" value="Cupredoxin"/>
</dbReference>
<gene>
    <name evidence="5" type="ORF">AMTR_s00090p00096100</name>
</gene>
<dbReference type="AlphaFoldDB" id="W1P3V8"/>
<evidence type="ECO:0000313" key="5">
    <source>
        <dbReference type="EMBL" id="ERN01640.1"/>
    </source>
</evidence>
<protein>
    <recommendedName>
        <fullName evidence="4">Phytocyanin domain-containing protein</fullName>
    </recommendedName>
</protein>
<dbReference type="InterPro" id="IPR039391">
    <property type="entry name" value="Phytocyanin-like"/>
</dbReference>
<feature type="domain" description="Phytocyanin" evidence="4">
    <location>
        <begin position="24"/>
        <end position="124"/>
    </location>
</feature>
<dbReference type="SUPFAM" id="SSF49503">
    <property type="entry name" value="Cupredoxins"/>
    <property type="match status" value="1"/>
</dbReference>
<evidence type="ECO:0000313" key="6">
    <source>
        <dbReference type="Proteomes" id="UP000017836"/>
    </source>
</evidence>
<dbReference type="GO" id="GO:0005886">
    <property type="term" value="C:plasma membrane"/>
    <property type="evidence" value="ECO:0000318"/>
    <property type="project" value="GO_Central"/>
</dbReference>
<dbReference type="Gramene" id="ERN01640">
    <property type="protein sequence ID" value="ERN01640"/>
    <property type="gene ID" value="AMTR_s00090p00096100"/>
</dbReference>
<evidence type="ECO:0000259" key="4">
    <source>
        <dbReference type="PROSITE" id="PS51485"/>
    </source>
</evidence>
<keyword evidence="3" id="KW-0732">Signal</keyword>
<reference evidence="6" key="1">
    <citation type="journal article" date="2013" name="Science">
        <title>The Amborella genome and the evolution of flowering plants.</title>
        <authorList>
            <consortium name="Amborella Genome Project"/>
        </authorList>
    </citation>
    <scope>NUCLEOTIDE SEQUENCE [LARGE SCALE GENOMIC DNA]</scope>
</reference>
<dbReference type="Gene3D" id="2.60.40.420">
    <property type="entry name" value="Cupredoxins - blue copper proteins"/>
    <property type="match status" value="1"/>
</dbReference>
<keyword evidence="6" id="KW-1185">Reference proteome</keyword>
<dbReference type="PANTHER" id="PTHR33021">
    <property type="entry name" value="BLUE COPPER PROTEIN"/>
    <property type="match status" value="1"/>
</dbReference>
<accession>W1P3V8</accession>
<dbReference type="OrthoDB" id="1896188at2759"/>
<dbReference type="EMBL" id="KI394757">
    <property type="protein sequence ID" value="ERN01640.1"/>
    <property type="molecule type" value="Genomic_DNA"/>
</dbReference>
<dbReference type="OMA" id="VESCKNG"/>
<evidence type="ECO:0000256" key="2">
    <source>
        <dbReference type="ARBA" id="ARBA00023180"/>
    </source>
</evidence>
<sequence length="168" mass="18284">MGYLMMKVMLMAVVVGVIDAEAGRHHVVGEDRGWDRSSDLQSWSQNRIFMPGDSLWFAYSAAEESIVELKSQEEFESCNVNNPIRMYADGLNEVKLGGVGSRFFTSANTGSCRSGLKLHVQVVPTTTFQETVKAIGPSPSGSVRLSTAPRGLAVGAMVLAWVFTSFMV</sequence>
<feature type="chain" id="PRO_5004807073" description="Phytocyanin domain-containing protein" evidence="3">
    <location>
        <begin position="21"/>
        <end position="168"/>
    </location>
</feature>
<evidence type="ECO:0000256" key="3">
    <source>
        <dbReference type="SAM" id="SignalP"/>
    </source>
</evidence>
<dbReference type="InterPro" id="IPR003245">
    <property type="entry name" value="Phytocyanin_dom"/>
</dbReference>
<dbReference type="PANTHER" id="PTHR33021:SF31">
    <property type="entry name" value="OS02G0720100 PROTEIN"/>
    <property type="match status" value="1"/>
</dbReference>
<dbReference type="PROSITE" id="PS51485">
    <property type="entry name" value="PHYTOCYANIN"/>
    <property type="match status" value="1"/>
</dbReference>
<organism evidence="5 6">
    <name type="scientific">Amborella trichopoda</name>
    <dbReference type="NCBI Taxonomy" id="13333"/>
    <lineage>
        <taxon>Eukaryota</taxon>
        <taxon>Viridiplantae</taxon>
        <taxon>Streptophyta</taxon>
        <taxon>Embryophyta</taxon>
        <taxon>Tracheophyta</taxon>
        <taxon>Spermatophyta</taxon>
        <taxon>Magnoliopsida</taxon>
        <taxon>Amborellales</taxon>
        <taxon>Amborellaceae</taxon>
        <taxon>Amborella</taxon>
    </lineage>
</organism>
<dbReference type="Pfam" id="PF02298">
    <property type="entry name" value="Cu_bind_like"/>
    <property type="match status" value="1"/>
</dbReference>
<dbReference type="FunFam" id="2.60.40.420:FF:000034">
    <property type="entry name" value="Cupredoxin superfamily protein"/>
    <property type="match status" value="1"/>
</dbReference>
<dbReference type="HOGENOM" id="CLU_058719_3_3_1"/>
<dbReference type="Proteomes" id="UP000017836">
    <property type="component" value="Unassembled WGS sequence"/>
</dbReference>